<organism evidence="3 4">
    <name type="scientific">Pseudomonas segetis</name>
    <dbReference type="NCBI Taxonomy" id="298908"/>
    <lineage>
        <taxon>Bacteria</taxon>
        <taxon>Pseudomonadati</taxon>
        <taxon>Pseudomonadota</taxon>
        <taxon>Gammaproteobacteria</taxon>
        <taxon>Pseudomonadales</taxon>
        <taxon>Pseudomonadaceae</taxon>
        <taxon>Pseudomonas</taxon>
    </lineage>
</organism>
<proteinExistence type="predicted"/>
<keyword evidence="1" id="KW-0732">Signal</keyword>
<protein>
    <submittedName>
        <fullName evidence="3">Autotransporter beta-domain-containing protein</fullName>
    </submittedName>
</protein>
<dbReference type="Pfam" id="PF03797">
    <property type="entry name" value="Autotransporter"/>
    <property type="match status" value="1"/>
</dbReference>
<evidence type="ECO:0000256" key="1">
    <source>
        <dbReference type="SAM" id="SignalP"/>
    </source>
</evidence>
<evidence type="ECO:0000313" key="4">
    <source>
        <dbReference type="Proteomes" id="UP000242915"/>
    </source>
</evidence>
<feature type="signal peptide" evidence="1">
    <location>
        <begin position="1"/>
        <end position="21"/>
    </location>
</feature>
<evidence type="ECO:0000259" key="2">
    <source>
        <dbReference type="Pfam" id="PF03797"/>
    </source>
</evidence>
<evidence type="ECO:0000313" key="3">
    <source>
        <dbReference type="EMBL" id="SNS53431.1"/>
    </source>
</evidence>
<reference evidence="4" key="1">
    <citation type="submission" date="2017-06" db="EMBL/GenBank/DDBJ databases">
        <authorList>
            <person name="Varghese N."/>
            <person name="Submissions S."/>
        </authorList>
    </citation>
    <scope>NUCLEOTIDE SEQUENCE [LARGE SCALE GENOMIC DNA]</scope>
    <source>
        <strain evidence="4">CIP 108523</strain>
    </source>
</reference>
<accession>A0A239F9L5</accession>
<name>A0A239F9L5_9PSED</name>
<sequence length="310" mass="33973">MATLAARFTLLVVIAAPTAHAELMLDRDDVEDRVNGVLSLMSYSMTLDLASSSLQIKDGSSGNPSIKMTQLGGGATMSKSFPLYLEGAAAYSRYDPRFVATDGAEQRSIPVKWNSVSATGGVGWDFPISDEVVVRPIASVGLGYMTSDLNAARIFINRKTNKQIKFLDDGQMSALGLGGAMMLDWERVRPDYEADIELRYTYMNLQQIGGDEAINGEVTAETANLWSRWRAPTGWVVMQRPLRYVLEFSHSEYLGDQRGALGFDRLSTFGLGVEFDSSAYDIFISRTRLVLRQMVGDNVSGLSLGLAVSF</sequence>
<dbReference type="RefSeq" id="WP_089360015.1">
    <property type="nucleotide sequence ID" value="NZ_FZOG01000003.1"/>
</dbReference>
<dbReference type="InterPro" id="IPR036709">
    <property type="entry name" value="Autotransporte_beta_dom_sf"/>
</dbReference>
<gene>
    <name evidence="3" type="ORF">SAMN05216255_2500</name>
</gene>
<feature type="domain" description="Autotransporter" evidence="2">
    <location>
        <begin position="50"/>
        <end position="148"/>
    </location>
</feature>
<dbReference type="Gene3D" id="2.40.128.130">
    <property type="entry name" value="Autotransporter beta-domain"/>
    <property type="match status" value="1"/>
</dbReference>
<keyword evidence="4" id="KW-1185">Reference proteome</keyword>
<feature type="chain" id="PRO_5012963924" evidence="1">
    <location>
        <begin position="22"/>
        <end position="310"/>
    </location>
</feature>
<dbReference type="AlphaFoldDB" id="A0A239F9L5"/>
<dbReference type="InterPro" id="IPR005546">
    <property type="entry name" value="Autotransporte_beta"/>
</dbReference>
<dbReference type="SUPFAM" id="SSF103515">
    <property type="entry name" value="Autotransporter"/>
    <property type="match status" value="1"/>
</dbReference>
<dbReference type="Proteomes" id="UP000242915">
    <property type="component" value="Unassembled WGS sequence"/>
</dbReference>
<dbReference type="EMBL" id="FZOG01000003">
    <property type="protein sequence ID" value="SNS53431.1"/>
    <property type="molecule type" value="Genomic_DNA"/>
</dbReference>